<feature type="region of interest" description="Disordered" evidence="1">
    <location>
        <begin position="134"/>
        <end position="291"/>
    </location>
</feature>
<sequence length="291" mass="30640">MAPSSMTTLDDIRTLWVLGSNPHTRQRSRSPSPTAVLPTLPGIDTTLPASQQLSIADAALRKSARSTHLLSRGAYHEREKMARAVYGYPPFGSSADADQLSEEEIMLEQRRDEQINFGYRHYVQIGRKRTAFEEELSNEEEDFPPDQSRMSANASGSALLSNSRSRARRRGRATANTTTTSAGGADATGVGAGARDGDFGEGGGSDEGGRTGGGRAQLERGATGPTTPNLADASPSFAEPGGQSRPATVAAAQRTAAAAAAARAAASASQNSMEEISQQEPDLDADIEDMD</sequence>
<proteinExistence type="predicted"/>
<evidence type="ECO:0000313" key="2">
    <source>
        <dbReference type="EMBL" id="KAK0544317.1"/>
    </source>
</evidence>
<name>A0AAN6GJG0_9BASI</name>
<feature type="compositionally biased region" description="Polar residues" evidence="1">
    <location>
        <begin position="271"/>
        <end position="280"/>
    </location>
</feature>
<gene>
    <name evidence="2" type="primary">ARC35_2</name>
    <name evidence="2" type="ORF">OC846_006119</name>
</gene>
<dbReference type="Proteomes" id="UP001176517">
    <property type="component" value="Unassembled WGS sequence"/>
</dbReference>
<evidence type="ECO:0000313" key="3">
    <source>
        <dbReference type="Proteomes" id="UP001176517"/>
    </source>
</evidence>
<keyword evidence="3" id="KW-1185">Reference proteome</keyword>
<protein>
    <submittedName>
        <fullName evidence="2">Arp complex subunit</fullName>
    </submittedName>
</protein>
<accession>A0AAN6GJG0</accession>
<dbReference type="AlphaFoldDB" id="A0AAN6GJG0"/>
<reference evidence="2" key="1">
    <citation type="journal article" date="2023" name="PhytoFront">
        <title>Draft Genome Resources of Seven Strains of Tilletia horrida, Causal Agent of Kernel Smut of Rice.</title>
        <authorList>
            <person name="Khanal S."/>
            <person name="Antony Babu S."/>
            <person name="Zhou X.G."/>
        </authorList>
    </citation>
    <scope>NUCLEOTIDE SEQUENCE</scope>
    <source>
        <strain evidence="2">TX6</strain>
    </source>
</reference>
<feature type="compositionally biased region" description="Acidic residues" evidence="1">
    <location>
        <begin position="281"/>
        <end position="291"/>
    </location>
</feature>
<feature type="compositionally biased region" description="Low complexity" evidence="1">
    <location>
        <begin position="247"/>
        <end position="270"/>
    </location>
</feature>
<evidence type="ECO:0000256" key="1">
    <source>
        <dbReference type="SAM" id="MobiDB-lite"/>
    </source>
</evidence>
<feature type="compositionally biased region" description="Low complexity" evidence="1">
    <location>
        <begin position="151"/>
        <end position="164"/>
    </location>
</feature>
<dbReference type="EMBL" id="JAPDMZ010000290">
    <property type="protein sequence ID" value="KAK0544317.1"/>
    <property type="molecule type" value="Genomic_DNA"/>
</dbReference>
<feature type="compositionally biased region" description="Low complexity" evidence="1">
    <location>
        <begin position="173"/>
        <end position="189"/>
    </location>
</feature>
<comment type="caution">
    <text evidence="2">The sequence shown here is derived from an EMBL/GenBank/DDBJ whole genome shotgun (WGS) entry which is preliminary data.</text>
</comment>
<feature type="compositionally biased region" description="Acidic residues" evidence="1">
    <location>
        <begin position="134"/>
        <end position="144"/>
    </location>
</feature>
<feature type="compositionally biased region" description="Gly residues" evidence="1">
    <location>
        <begin position="190"/>
        <end position="215"/>
    </location>
</feature>
<organism evidence="2 3">
    <name type="scientific">Tilletia horrida</name>
    <dbReference type="NCBI Taxonomy" id="155126"/>
    <lineage>
        <taxon>Eukaryota</taxon>
        <taxon>Fungi</taxon>
        <taxon>Dikarya</taxon>
        <taxon>Basidiomycota</taxon>
        <taxon>Ustilaginomycotina</taxon>
        <taxon>Exobasidiomycetes</taxon>
        <taxon>Tilletiales</taxon>
        <taxon>Tilletiaceae</taxon>
        <taxon>Tilletia</taxon>
    </lineage>
</organism>